<feature type="transmembrane region" description="Helical" evidence="1">
    <location>
        <begin position="23"/>
        <end position="47"/>
    </location>
</feature>
<keyword evidence="1" id="KW-0472">Membrane</keyword>
<dbReference type="Proteomes" id="UP000326857">
    <property type="component" value="Unassembled WGS sequence"/>
</dbReference>
<keyword evidence="1" id="KW-0812">Transmembrane</keyword>
<evidence type="ECO:0000313" key="2">
    <source>
        <dbReference type="EMBL" id="VVT11919.1"/>
    </source>
</evidence>
<dbReference type="EMBL" id="CABVLI010000036">
    <property type="protein sequence ID" value="VVT11919.1"/>
    <property type="molecule type" value="Genomic_DNA"/>
</dbReference>
<proteinExistence type="predicted"/>
<reference evidence="2 3" key="1">
    <citation type="submission" date="2019-09" db="EMBL/GenBank/DDBJ databases">
        <authorList>
            <person name="Dittami M. S."/>
        </authorList>
    </citation>
    <scope>NUCLEOTIDE SEQUENCE [LARGE SCALE GENOMIC DNA]</scope>
    <source>
        <strain evidence="2">SPHINGO391</strain>
    </source>
</reference>
<evidence type="ECO:0000256" key="1">
    <source>
        <dbReference type="SAM" id="Phobius"/>
    </source>
</evidence>
<feature type="transmembrane region" description="Helical" evidence="1">
    <location>
        <begin position="85"/>
        <end position="102"/>
    </location>
</feature>
<evidence type="ECO:0000313" key="3">
    <source>
        <dbReference type="Proteomes" id="UP000326857"/>
    </source>
</evidence>
<feature type="transmembrane region" description="Helical" evidence="1">
    <location>
        <begin position="53"/>
        <end position="73"/>
    </location>
</feature>
<sequence>MGQAMALKGSSPPPARPASARRVLLLVLAIVVGVPVWLVMVAAIALFAIIRPIAALASGLVLAGSAIAIAYCAAKGWWSEAGHSAILAAVSGAVFFATTALADRLGLESHPSFPAPPWWWWI</sequence>
<organism evidence="2 3">
    <name type="scientific">Sphingomonas aurantiaca</name>
    <dbReference type="NCBI Taxonomy" id="185949"/>
    <lineage>
        <taxon>Bacteria</taxon>
        <taxon>Pseudomonadati</taxon>
        <taxon>Pseudomonadota</taxon>
        <taxon>Alphaproteobacteria</taxon>
        <taxon>Sphingomonadales</taxon>
        <taxon>Sphingomonadaceae</taxon>
        <taxon>Sphingomonas</taxon>
    </lineage>
</organism>
<protein>
    <submittedName>
        <fullName evidence="2">Uncharacterized protein</fullName>
    </submittedName>
</protein>
<keyword evidence="1" id="KW-1133">Transmembrane helix</keyword>
<accession>A0A5E7Z3T6</accession>
<gene>
    <name evidence="2" type="ORF">SPHINGO391_410135</name>
</gene>
<dbReference type="AlphaFoldDB" id="A0A5E7Z3T6"/>
<name>A0A5E7Z3T6_9SPHN</name>